<name>A0A558DN97_9PSEU</name>
<proteinExistence type="predicted"/>
<sequence>MDGVPAEELQKALELEGNVVGNMLMSNLDDSSALEMAARLDRCVDNLLYGVRTQRTPHSRSVYVDLLTGLALTAETLRTRSRGDQAAADRHAAMASQCLARVSMNEILPGRHTGRTGDGGPFV</sequence>
<dbReference type="Proteomes" id="UP000320011">
    <property type="component" value="Unassembled WGS sequence"/>
</dbReference>
<reference evidence="1 2" key="1">
    <citation type="submission" date="2019-07" db="EMBL/GenBank/DDBJ databases">
        <authorList>
            <person name="Duangmal K."/>
            <person name="Teo W.F.A."/>
        </authorList>
    </citation>
    <scope>NUCLEOTIDE SEQUENCE [LARGE SCALE GENOMIC DNA]</scope>
    <source>
        <strain evidence="1 2">TBRC 6029</strain>
    </source>
</reference>
<evidence type="ECO:0000313" key="1">
    <source>
        <dbReference type="EMBL" id="TVT62492.1"/>
    </source>
</evidence>
<accession>A0A558DN97</accession>
<dbReference type="RefSeq" id="WP_144584902.1">
    <property type="nucleotide sequence ID" value="NZ_VJWX01000004.1"/>
</dbReference>
<dbReference type="OrthoDB" id="9895317at2"/>
<comment type="caution">
    <text evidence="1">The sequence shown here is derived from an EMBL/GenBank/DDBJ whole genome shotgun (WGS) entry which is preliminary data.</text>
</comment>
<gene>
    <name evidence="1" type="ORF">FNH05_00975</name>
</gene>
<protein>
    <submittedName>
        <fullName evidence="1">Uncharacterized protein</fullName>
    </submittedName>
</protein>
<dbReference type="EMBL" id="VJWX01000004">
    <property type="protein sequence ID" value="TVT62492.1"/>
    <property type="molecule type" value="Genomic_DNA"/>
</dbReference>
<keyword evidence="2" id="KW-1185">Reference proteome</keyword>
<reference evidence="1 2" key="2">
    <citation type="submission" date="2019-08" db="EMBL/GenBank/DDBJ databases">
        <title>Amycolatopsis acidicola sp. nov., isolated from peat swamp forest soil.</title>
        <authorList>
            <person name="Srisuk N."/>
        </authorList>
    </citation>
    <scope>NUCLEOTIDE SEQUENCE [LARGE SCALE GENOMIC DNA]</scope>
    <source>
        <strain evidence="1 2">TBRC 6029</strain>
    </source>
</reference>
<dbReference type="AlphaFoldDB" id="A0A558DN97"/>
<evidence type="ECO:0000313" key="2">
    <source>
        <dbReference type="Proteomes" id="UP000320011"/>
    </source>
</evidence>
<organism evidence="1 2">
    <name type="scientific">Amycolatopsis rhizosphaerae</name>
    <dbReference type="NCBI Taxonomy" id="2053003"/>
    <lineage>
        <taxon>Bacteria</taxon>
        <taxon>Bacillati</taxon>
        <taxon>Actinomycetota</taxon>
        <taxon>Actinomycetes</taxon>
        <taxon>Pseudonocardiales</taxon>
        <taxon>Pseudonocardiaceae</taxon>
        <taxon>Amycolatopsis</taxon>
    </lineage>
</organism>